<dbReference type="Proteomes" id="UP000516057">
    <property type="component" value="Chromosome"/>
</dbReference>
<organism evidence="2 3">
    <name type="scientific">Paenacidovorax monticola</name>
    <dbReference type="NCBI Taxonomy" id="1926868"/>
    <lineage>
        <taxon>Bacteria</taxon>
        <taxon>Pseudomonadati</taxon>
        <taxon>Pseudomonadota</taxon>
        <taxon>Betaproteobacteria</taxon>
        <taxon>Burkholderiales</taxon>
        <taxon>Comamonadaceae</taxon>
        <taxon>Paenacidovorax</taxon>
    </lineage>
</organism>
<evidence type="ECO:0000259" key="1">
    <source>
        <dbReference type="Pfam" id="PF05726"/>
    </source>
</evidence>
<dbReference type="Pfam" id="PF05726">
    <property type="entry name" value="Pirin_C"/>
    <property type="match status" value="1"/>
</dbReference>
<name>A0A7H0HBQ1_9BURK</name>
<evidence type="ECO:0000313" key="2">
    <source>
        <dbReference type="EMBL" id="QNP57967.1"/>
    </source>
</evidence>
<reference evidence="2 3" key="1">
    <citation type="submission" date="2020-08" db="EMBL/GenBank/DDBJ databases">
        <title>Genome sequence of Acidovorax monticola KACC 19171T.</title>
        <authorList>
            <person name="Hyun D.-W."/>
            <person name="Bae J.-W."/>
        </authorList>
    </citation>
    <scope>NUCLEOTIDE SEQUENCE [LARGE SCALE GENOMIC DNA]</scope>
    <source>
        <strain evidence="2 3">KACC 19171</strain>
    </source>
</reference>
<dbReference type="SUPFAM" id="SSF51182">
    <property type="entry name" value="RmlC-like cupins"/>
    <property type="match status" value="1"/>
</dbReference>
<dbReference type="InterPro" id="IPR008778">
    <property type="entry name" value="Pirin_C_dom"/>
</dbReference>
<dbReference type="InterPro" id="IPR011051">
    <property type="entry name" value="RmlC_Cupin_sf"/>
</dbReference>
<sequence>MHDLVPKRPAKLSAQASVLLLGGEPIDEPVVDHGPCVMNSQADIAQAIQDFHGGRFGRMAP</sequence>
<dbReference type="KEGG" id="amon:H9L24_12670"/>
<accession>A0A7H0HBQ1</accession>
<gene>
    <name evidence="2" type="ORF">H9L24_12670</name>
</gene>
<feature type="domain" description="Pirin C-terminal" evidence="1">
    <location>
        <begin position="12"/>
        <end position="57"/>
    </location>
</feature>
<protein>
    <recommendedName>
        <fullName evidence="1">Pirin C-terminal domain-containing protein</fullName>
    </recommendedName>
</protein>
<keyword evidence="3" id="KW-1185">Reference proteome</keyword>
<dbReference type="PANTHER" id="PTHR43594:SF1">
    <property type="entry name" value="QUERCETIN 2,3-DIOXYGENASE PA2418-RELATED"/>
    <property type="match status" value="1"/>
</dbReference>
<dbReference type="InterPro" id="IPR053186">
    <property type="entry name" value="QDO-related"/>
</dbReference>
<dbReference type="PANTHER" id="PTHR43594">
    <property type="entry name" value="QUERCETIN 2,3-DIOXYGENASE"/>
    <property type="match status" value="1"/>
</dbReference>
<dbReference type="EMBL" id="CP060790">
    <property type="protein sequence ID" value="QNP57967.1"/>
    <property type="molecule type" value="Genomic_DNA"/>
</dbReference>
<proteinExistence type="predicted"/>
<evidence type="ECO:0000313" key="3">
    <source>
        <dbReference type="Proteomes" id="UP000516057"/>
    </source>
</evidence>
<dbReference type="AlphaFoldDB" id="A0A7H0HBQ1"/>
<dbReference type="InterPro" id="IPR014710">
    <property type="entry name" value="RmlC-like_jellyroll"/>
</dbReference>
<dbReference type="Gene3D" id="2.60.120.10">
    <property type="entry name" value="Jelly Rolls"/>
    <property type="match status" value="2"/>
</dbReference>